<evidence type="ECO:0000313" key="2">
    <source>
        <dbReference type="Proteomes" id="UP000037510"/>
    </source>
</evidence>
<proteinExistence type="predicted"/>
<protein>
    <submittedName>
        <fullName evidence="1">Group 1 glycosyl transferase</fullName>
    </submittedName>
</protein>
<dbReference type="GO" id="GO:0016740">
    <property type="term" value="F:transferase activity"/>
    <property type="evidence" value="ECO:0007669"/>
    <property type="project" value="UniProtKB-KW"/>
</dbReference>
<reference evidence="1 2" key="1">
    <citation type="journal article" date="2015" name="Genome Biol. Evol.">
        <title>The genome of winter moth (Operophtera brumata) provides a genomic perspective on sexual dimorphism and phenology.</title>
        <authorList>
            <person name="Derks M.F."/>
            <person name="Smit S."/>
            <person name="Salis L."/>
            <person name="Schijlen E."/>
            <person name="Bossers A."/>
            <person name="Mateman C."/>
            <person name="Pijl A.S."/>
            <person name="de Ridder D."/>
            <person name="Groenen M.A."/>
            <person name="Visser M.E."/>
            <person name="Megens H.J."/>
        </authorList>
    </citation>
    <scope>NUCLEOTIDE SEQUENCE [LARGE SCALE GENOMIC DNA]</scope>
    <source>
        <strain evidence="1">WM2013NL</strain>
        <tissue evidence="1">Head and thorax</tissue>
    </source>
</reference>
<dbReference type="Proteomes" id="UP000037510">
    <property type="component" value="Unassembled WGS sequence"/>
</dbReference>
<keyword evidence="1" id="KW-0808">Transferase</keyword>
<comment type="caution">
    <text evidence="1">The sequence shown here is derived from an EMBL/GenBank/DDBJ whole genome shotgun (WGS) entry which is preliminary data.</text>
</comment>
<accession>A0A0L7LRJ2</accession>
<name>A0A0L7LRJ2_OPEBR</name>
<sequence length="81" mass="8152">MSPSSRLWIFGTHPIKFLIKQYTANSVASLRPRSGLILGSMTCGDAASAGTAARTSGVAVLMTGTAPGRVPDACGAIVAGC</sequence>
<gene>
    <name evidence="1" type="ORF">OBRU01_02956</name>
</gene>
<dbReference type="EMBL" id="JTDY01000238">
    <property type="protein sequence ID" value="KOB78118.1"/>
    <property type="molecule type" value="Genomic_DNA"/>
</dbReference>
<organism evidence="1 2">
    <name type="scientific">Operophtera brumata</name>
    <name type="common">Winter moth</name>
    <name type="synonym">Phalaena brumata</name>
    <dbReference type="NCBI Taxonomy" id="104452"/>
    <lineage>
        <taxon>Eukaryota</taxon>
        <taxon>Metazoa</taxon>
        <taxon>Ecdysozoa</taxon>
        <taxon>Arthropoda</taxon>
        <taxon>Hexapoda</taxon>
        <taxon>Insecta</taxon>
        <taxon>Pterygota</taxon>
        <taxon>Neoptera</taxon>
        <taxon>Endopterygota</taxon>
        <taxon>Lepidoptera</taxon>
        <taxon>Glossata</taxon>
        <taxon>Ditrysia</taxon>
        <taxon>Geometroidea</taxon>
        <taxon>Geometridae</taxon>
        <taxon>Larentiinae</taxon>
        <taxon>Operophtera</taxon>
    </lineage>
</organism>
<keyword evidence="2" id="KW-1185">Reference proteome</keyword>
<dbReference type="AlphaFoldDB" id="A0A0L7LRJ2"/>
<evidence type="ECO:0000313" key="1">
    <source>
        <dbReference type="EMBL" id="KOB78118.1"/>
    </source>
</evidence>